<name>A0ABY8UPG4_TETOB</name>
<dbReference type="EMBL" id="CP126223">
    <property type="protein sequence ID" value="WIA23439.1"/>
    <property type="molecule type" value="Genomic_DNA"/>
</dbReference>
<feature type="domain" description="F-box" evidence="1">
    <location>
        <begin position="22"/>
        <end position="58"/>
    </location>
</feature>
<evidence type="ECO:0000313" key="3">
    <source>
        <dbReference type="Proteomes" id="UP001244341"/>
    </source>
</evidence>
<proteinExistence type="predicted"/>
<keyword evidence="3" id="KW-1185">Reference proteome</keyword>
<dbReference type="Pfam" id="PF12937">
    <property type="entry name" value="F-box-like"/>
    <property type="match status" value="1"/>
</dbReference>
<dbReference type="SUPFAM" id="SSF81383">
    <property type="entry name" value="F-box domain"/>
    <property type="match status" value="1"/>
</dbReference>
<sequence length="341" mass="36280">MRSQTLAKLQDEREAVLCDYTLRKVLSFLEVQELLCAAALVSSHWRQASQCKEVWRRRMHKQVLELFSQGPLPGQPWLSPARLFHCLYQSNLLRNSSFLERENAVKLPGAPRQQAWEATHNARGMTWAHPFDFHPELSPLPAECGSAKPFSVGCLAVGPGGMLSFPGWSEVAQVCDLSAALAAAGLPTELSQQLLASGLTLELSVYVAGGAISGGEYQVATTLLSAADAAAAAAAAIPLAALPRMTLPFGHPPTGSAGVEQTAAANLKALGLSSSSLLAKAPLQPPPGEWMRYSCRVVLPKGAPVSHVVVALRGKASRNRRGLFATKFAAAHLGFVTADNC</sequence>
<reference evidence="2 3" key="1">
    <citation type="submission" date="2023-05" db="EMBL/GenBank/DDBJ databases">
        <title>A 100% complete, gapless, phased diploid assembly of the Scenedesmus obliquus UTEX 3031 genome.</title>
        <authorList>
            <person name="Biondi T.C."/>
            <person name="Hanschen E.R."/>
            <person name="Kwon T."/>
            <person name="Eng W."/>
            <person name="Kruse C.P.S."/>
            <person name="Koehler S.I."/>
            <person name="Kunde Y."/>
            <person name="Gleasner C.D."/>
            <person name="You Mak K.T."/>
            <person name="Polle J."/>
            <person name="Hovde B.T."/>
            <person name="Starkenburg S.R."/>
        </authorList>
    </citation>
    <scope>NUCLEOTIDE SEQUENCE [LARGE SCALE GENOMIC DNA]</scope>
    <source>
        <strain evidence="2 3">DOE0152z</strain>
    </source>
</reference>
<organism evidence="2 3">
    <name type="scientific">Tetradesmus obliquus</name>
    <name type="common">Green alga</name>
    <name type="synonym">Acutodesmus obliquus</name>
    <dbReference type="NCBI Taxonomy" id="3088"/>
    <lineage>
        <taxon>Eukaryota</taxon>
        <taxon>Viridiplantae</taxon>
        <taxon>Chlorophyta</taxon>
        <taxon>core chlorophytes</taxon>
        <taxon>Chlorophyceae</taxon>
        <taxon>CS clade</taxon>
        <taxon>Sphaeropleales</taxon>
        <taxon>Scenedesmaceae</taxon>
        <taxon>Tetradesmus</taxon>
    </lineage>
</organism>
<protein>
    <recommendedName>
        <fullName evidence="1">F-box domain-containing protein</fullName>
    </recommendedName>
</protein>
<evidence type="ECO:0000313" key="2">
    <source>
        <dbReference type="EMBL" id="WIA23439.1"/>
    </source>
</evidence>
<dbReference type="InterPro" id="IPR036047">
    <property type="entry name" value="F-box-like_dom_sf"/>
</dbReference>
<dbReference type="Gene3D" id="1.20.1280.50">
    <property type="match status" value="1"/>
</dbReference>
<dbReference type="InterPro" id="IPR001810">
    <property type="entry name" value="F-box_dom"/>
</dbReference>
<accession>A0ABY8UPG4</accession>
<evidence type="ECO:0000259" key="1">
    <source>
        <dbReference type="Pfam" id="PF12937"/>
    </source>
</evidence>
<dbReference type="Proteomes" id="UP001244341">
    <property type="component" value="Chromosome 16b"/>
</dbReference>
<gene>
    <name evidence="2" type="ORF">OEZ85_000193</name>
</gene>